<sequence length="370" mass="41734">MHIPEHIHKTAALTIISAVLCIIMGYILTSCRGSEKDIQEAGEVHAVVHINTGASETKAVEDTEINSIAIFAFSGDNLVGHLYESDITAGKTTFPFNLTSTGAIDFYVIANPDKNFFRIVDENGNEPDFDNPSGITPGYLNKCRIELTPDNEKPDEKDPWYAPMTNLPGAGNTNRRFVVSGPGWVQVDISLTRAVSKLEVWFRSNNEYDYNKYRYYSIDHMLLKMPVTSSNAFIENQEAYTTEPTSAESTGPFVGDFMSYDKDNIPDDFYSEKYFKNIWTYYIFSNLYGGSHAGEAPTVPDRSTVLTVNYSFHEPPSYTTSYIKDIYLPACERNTLIKVWCALNDNTDRSFTYTVSDWDETVYANVPDFN</sequence>
<dbReference type="EMBL" id="DXAW01000097">
    <property type="protein sequence ID" value="HIZ85970.1"/>
    <property type="molecule type" value="Genomic_DNA"/>
</dbReference>
<feature type="transmembrane region" description="Helical" evidence="1">
    <location>
        <begin position="12"/>
        <end position="29"/>
    </location>
</feature>
<organism evidence="2 3">
    <name type="scientific">Candidatus Coprenecus stercoravium</name>
    <dbReference type="NCBI Taxonomy" id="2840735"/>
    <lineage>
        <taxon>Bacteria</taxon>
        <taxon>Pseudomonadati</taxon>
        <taxon>Bacteroidota</taxon>
        <taxon>Bacteroidia</taxon>
        <taxon>Bacteroidales</taxon>
        <taxon>Rikenellaceae</taxon>
        <taxon>Rikenellaceae incertae sedis</taxon>
        <taxon>Candidatus Coprenecus</taxon>
    </lineage>
</organism>
<dbReference type="Proteomes" id="UP000824115">
    <property type="component" value="Unassembled WGS sequence"/>
</dbReference>
<reference evidence="2" key="1">
    <citation type="journal article" date="2021" name="PeerJ">
        <title>Extensive microbial diversity within the chicken gut microbiome revealed by metagenomics and culture.</title>
        <authorList>
            <person name="Gilroy R."/>
            <person name="Ravi A."/>
            <person name="Getino M."/>
            <person name="Pursley I."/>
            <person name="Horton D.L."/>
            <person name="Alikhan N.F."/>
            <person name="Baker D."/>
            <person name="Gharbi K."/>
            <person name="Hall N."/>
            <person name="Watson M."/>
            <person name="Adriaenssens E.M."/>
            <person name="Foster-Nyarko E."/>
            <person name="Jarju S."/>
            <person name="Secka A."/>
            <person name="Antonio M."/>
            <person name="Oren A."/>
            <person name="Chaudhuri R.R."/>
            <person name="La Ragione R."/>
            <person name="Hildebrand F."/>
            <person name="Pallen M.J."/>
        </authorList>
    </citation>
    <scope>NUCLEOTIDE SEQUENCE</scope>
    <source>
        <strain evidence="2">Gambia16-554</strain>
    </source>
</reference>
<name>A0A9D2KA76_9BACT</name>
<keyword evidence="1" id="KW-1133">Transmembrane helix</keyword>
<evidence type="ECO:0000256" key="1">
    <source>
        <dbReference type="SAM" id="Phobius"/>
    </source>
</evidence>
<evidence type="ECO:0000313" key="3">
    <source>
        <dbReference type="Proteomes" id="UP000824115"/>
    </source>
</evidence>
<evidence type="ECO:0000313" key="2">
    <source>
        <dbReference type="EMBL" id="HIZ85970.1"/>
    </source>
</evidence>
<keyword evidence="1" id="KW-0812">Transmembrane</keyword>
<reference evidence="2" key="2">
    <citation type="submission" date="2021-04" db="EMBL/GenBank/DDBJ databases">
        <authorList>
            <person name="Gilroy R."/>
        </authorList>
    </citation>
    <scope>NUCLEOTIDE SEQUENCE</scope>
    <source>
        <strain evidence="2">Gambia16-554</strain>
    </source>
</reference>
<dbReference type="AlphaFoldDB" id="A0A9D2KA76"/>
<accession>A0A9D2KA76</accession>
<protein>
    <submittedName>
        <fullName evidence="2">Uncharacterized protein</fullName>
    </submittedName>
</protein>
<proteinExistence type="predicted"/>
<gene>
    <name evidence="2" type="ORF">IAC04_05730</name>
</gene>
<comment type="caution">
    <text evidence="2">The sequence shown here is derived from an EMBL/GenBank/DDBJ whole genome shotgun (WGS) entry which is preliminary data.</text>
</comment>
<keyword evidence="1" id="KW-0472">Membrane</keyword>